<gene>
    <name evidence="1" type="ORF">PV327_010953</name>
</gene>
<dbReference type="EMBL" id="JAQQBR010001840">
    <property type="protein sequence ID" value="KAK0159542.1"/>
    <property type="molecule type" value="Genomic_DNA"/>
</dbReference>
<feature type="non-terminal residue" evidence="1">
    <location>
        <position position="196"/>
    </location>
</feature>
<organism evidence="1 2">
    <name type="scientific">Microctonus hyperodae</name>
    <name type="common">Parasitoid wasp</name>
    <dbReference type="NCBI Taxonomy" id="165561"/>
    <lineage>
        <taxon>Eukaryota</taxon>
        <taxon>Metazoa</taxon>
        <taxon>Ecdysozoa</taxon>
        <taxon>Arthropoda</taxon>
        <taxon>Hexapoda</taxon>
        <taxon>Insecta</taxon>
        <taxon>Pterygota</taxon>
        <taxon>Neoptera</taxon>
        <taxon>Endopterygota</taxon>
        <taxon>Hymenoptera</taxon>
        <taxon>Apocrita</taxon>
        <taxon>Ichneumonoidea</taxon>
        <taxon>Braconidae</taxon>
        <taxon>Euphorinae</taxon>
        <taxon>Microctonus</taxon>
    </lineage>
</organism>
<evidence type="ECO:0000313" key="2">
    <source>
        <dbReference type="Proteomes" id="UP001168972"/>
    </source>
</evidence>
<dbReference type="Proteomes" id="UP001168972">
    <property type="component" value="Unassembled WGS sequence"/>
</dbReference>
<accession>A0AA39EXV0</accession>
<reference evidence="1" key="2">
    <citation type="submission" date="2023-03" db="EMBL/GenBank/DDBJ databases">
        <authorList>
            <person name="Inwood S.N."/>
            <person name="Skelly J.G."/>
            <person name="Guhlin J."/>
            <person name="Harrop T.W.R."/>
            <person name="Goldson S.G."/>
            <person name="Dearden P.K."/>
        </authorList>
    </citation>
    <scope>NUCLEOTIDE SEQUENCE</scope>
    <source>
        <strain evidence="1">Lincoln</strain>
        <tissue evidence="1">Whole body</tissue>
    </source>
</reference>
<dbReference type="AlphaFoldDB" id="A0AA39EXV0"/>
<keyword evidence="2" id="KW-1185">Reference proteome</keyword>
<name>A0AA39EXV0_MICHY</name>
<protein>
    <submittedName>
        <fullName evidence="1">Uncharacterized protein</fullName>
    </submittedName>
</protein>
<dbReference type="Gene3D" id="1.25.50.20">
    <property type="match status" value="1"/>
</dbReference>
<evidence type="ECO:0000313" key="1">
    <source>
        <dbReference type="EMBL" id="KAK0159542.1"/>
    </source>
</evidence>
<comment type="caution">
    <text evidence="1">The sequence shown here is derived from an EMBL/GenBank/DDBJ whole genome shotgun (WGS) entry which is preliminary data.</text>
</comment>
<sequence>FPRNDFFWIYCIGLGESNDTIWDMLMSSTLPLPDESFTKYRLQLLKCAKTDERRNKYFTLAIANNSSFSHVQVNAAFSAFMSGKKKEVDYILQYTINNFNAINDFFNATKVSRYQQMNSERLMNNLALKIKSKDQYKIYKAFLDPIIKDSPDDLRHKTLQSIEREINNTAKLLEEFHAIFDSKIAAVNLIPNGHLK</sequence>
<proteinExistence type="predicted"/>
<reference evidence="1" key="1">
    <citation type="journal article" date="2023" name="bioRxiv">
        <title>Scaffold-level genome assemblies of two parasitoid biocontrol wasps reveal the parthenogenesis mechanism and an associated novel virus.</title>
        <authorList>
            <person name="Inwood S."/>
            <person name="Skelly J."/>
            <person name="Guhlin J."/>
            <person name="Harrop T."/>
            <person name="Goldson S."/>
            <person name="Dearden P."/>
        </authorList>
    </citation>
    <scope>NUCLEOTIDE SEQUENCE</scope>
    <source>
        <strain evidence="1">Lincoln</strain>
        <tissue evidence="1">Whole body</tissue>
    </source>
</reference>